<dbReference type="EMBL" id="VUKA01000028">
    <property type="protein sequence ID" value="KAA2211421.1"/>
    <property type="molecule type" value="Genomic_DNA"/>
</dbReference>
<keyword evidence="3" id="KW-1185">Reference proteome</keyword>
<name>A0A5B2TA17_9PROT</name>
<evidence type="ECO:0000313" key="2">
    <source>
        <dbReference type="EMBL" id="KAA2211421.1"/>
    </source>
</evidence>
<comment type="caution">
    <text evidence="2">The sequence shown here is derived from an EMBL/GenBank/DDBJ whole genome shotgun (WGS) entry which is preliminary data.</text>
</comment>
<evidence type="ECO:0000313" key="3">
    <source>
        <dbReference type="Proteomes" id="UP000322110"/>
    </source>
</evidence>
<dbReference type="OrthoDB" id="9841039at2"/>
<sequence>MVQISPKLASMNGGPEFRNALVEAGFLAARAEAVIRYLGESGLVPRGGRGRHPKSDLAWGAWHYAAAIIGLGAILPIDAPSLVESLAEVKQTSSVLHTGDRDENGEMEILQLMPERVTDVSLGVALATQIHLLAEQTSDARQALRQAMKEKNLFIRLDAGSLTALLPFLISDKTWGSDQYGPPSRDPLAPERPRLSARIEMKMEIEIVFIAADLLAETMAKQGGSGPPPEGGALAGAPPEGPTSASQNDEAPDLAGSGASALTNQPPTSDRALLNTPENREIGTFQQSLSLMRGWPFPYD</sequence>
<organism evidence="2 3">
    <name type="scientific">Teichococcus oryzae</name>
    <dbReference type="NCBI Taxonomy" id="1608942"/>
    <lineage>
        <taxon>Bacteria</taxon>
        <taxon>Pseudomonadati</taxon>
        <taxon>Pseudomonadota</taxon>
        <taxon>Alphaproteobacteria</taxon>
        <taxon>Acetobacterales</taxon>
        <taxon>Roseomonadaceae</taxon>
        <taxon>Roseomonas</taxon>
    </lineage>
</organism>
<accession>A0A5B2TA17</accession>
<dbReference type="RefSeq" id="WP_149814157.1">
    <property type="nucleotide sequence ID" value="NZ_VUKA01000028.1"/>
</dbReference>
<feature type="region of interest" description="Disordered" evidence="1">
    <location>
        <begin position="220"/>
        <end position="287"/>
    </location>
</feature>
<protein>
    <submittedName>
        <fullName evidence="2">Uncharacterized protein</fullName>
    </submittedName>
</protein>
<gene>
    <name evidence="2" type="ORF">F0Q34_20185</name>
</gene>
<dbReference type="AlphaFoldDB" id="A0A5B2TA17"/>
<dbReference type="Proteomes" id="UP000322110">
    <property type="component" value="Unassembled WGS sequence"/>
</dbReference>
<proteinExistence type="predicted"/>
<reference evidence="2 3" key="1">
    <citation type="journal article" date="2015" name="Int. J. Syst. Evol. Microbiol.">
        <title>Roseomonas oryzae sp. nov., isolated from paddy rhizosphere soil.</title>
        <authorList>
            <person name="Ramaprasad E.V."/>
            <person name="Sasikala Ch."/>
            <person name="Ramana Ch.V."/>
        </authorList>
    </citation>
    <scope>NUCLEOTIDE SEQUENCE [LARGE SCALE GENOMIC DNA]</scope>
    <source>
        <strain evidence="2 3">KCTC 42542</strain>
    </source>
</reference>
<evidence type="ECO:0000256" key="1">
    <source>
        <dbReference type="SAM" id="MobiDB-lite"/>
    </source>
</evidence>